<accession>A0ABC8KGF6</accession>
<dbReference type="Gene3D" id="3.40.30.10">
    <property type="entry name" value="Glutaredoxin"/>
    <property type="match status" value="1"/>
</dbReference>
<dbReference type="Pfam" id="PF16200">
    <property type="entry name" value="Band_7_C"/>
    <property type="match status" value="1"/>
</dbReference>
<dbReference type="InterPro" id="IPR044193">
    <property type="entry name" value="TRL33"/>
</dbReference>
<evidence type="ECO:0000259" key="3">
    <source>
        <dbReference type="Pfam" id="PF16200"/>
    </source>
</evidence>
<comment type="similarity">
    <text evidence="1">Belongs to the band 7/mec-2 family.</text>
</comment>
<dbReference type="Pfam" id="PF00085">
    <property type="entry name" value="Thioredoxin"/>
    <property type="match status" value="1"/>
</dbReference>
<evidence type="ECO:0000259" key="2">
    <source>
        <dbReference type="Pfam" id="PF00085"/>
    </source>
</evidence>
<dbReference type="EMBL" id="CAKOAT010234043">
    <property type="protein sequence ID" value="CAH8357564.1"/>
    <property type="molecule type" value="Genomic_DNA"/>
</dbReference>
<evidence type="ECO:0000256" key="1">
    <source>
        <dbReference type="ARBA" id="ARBA00008164"/>
    </source>
</evidence>
<dbReference type="InterPro" id="IPR013766">
    <property type="entry name" value="Thioredoxin_domain"/>
</dbReference>
<evidence type="ECO:0000313" key="4">
    <source>
        <dbReference type="EMBL" id="CAH8357564.1"/>
    </source>
</evidence>
<dbReference type="CDD" id="cd02947">
    <property type="entry name" value="TRX_family"/>
    <property type="match status" value="1"/>
</dbReference>
<dbReference type="InterPro" id="IPR032435">
    <property type="entry name" value="STML2-like_C"/>
</dbReference>
<protein>
    <recommendedName>
        <fullName evidence="6">Thioredoxin domain-containing protein</fullName>
    </recommendedName>
</protein>
<proteinExistence type="inferred from homology"/>
<dbReference type="PANTHER" id="PTHR47571:SF1">
    <property type="entry name" value="THIOREDOXIN-LIKE 3-3"/>
    <property type="match status" value="1"/>
</dbReference>
<evidence type="ECO:0008006" key="6">
    <source>
        <dbReference type="Google" id="ProtNLM"/>
    </source>
</evidence>
<dbReference type="SUPFAM" id="SSF52833">
    <property type="entry name" value="Thioredoxin-like"/>
    <property type="match status" value="1"/>
</dbReference>
<dbReference type="PANTHER" id="PTHR47571">
    <property type="entry name" value="THIOREDOXIN-LIKE 3-3"/>
    <property type="match status" value="1"/>
</dbReference>
<comment type="caution">
    <text evidence="4">The sequence shown here is derived from an EMBL/GenBank/DDBJ whole genome shotgun (WGS) entry which is preliminary data.</text>
</comment>
<sequence length="158" mass="17806">MGFEAAKMDQAVIIYGASWCEVCSQFFPAFQKLSNIYQRIKFVYADIDECPETTLNIRYTSTFQFYRDGEKVDKMFGAGEAEAILARAQVTARRSPMLYQSLEETGGVEAASLRLAEKYIQAFGNIAKEVGGFELLRTEGCSYVCDVNGWSFVKNSYK</sequence>
<dbReference type="AlphaFoldDB" id="A0ABC8KGF6"/>
<dbReference type="Gene3D" id="3.30.470.20">
    <property type="entry name" value="ATP-grasp fold, B domain"/>
    <property type="match status" value="1"/>
</dbReference>
<dbReference type="Proteomes" id="UP001642260">
    <property type="component" value="Unassembled WGS sequence"/>
</dbReference>
<feature type="domain" description="Thioredoxin" evidence="2">
    <location>
        <begin position="8"/>
        <end position="86"/>
    </location>
</feature>
<evidence type="ECO:0000313" key="5">
    <source>
        <dbReference type="Proteomes" id="UP001642260"/>
    </source>
</evidence>
<organism evidence="4 5">
    <name type="scientific">Eruca vesicaria subsp. sativa</name>
    <name type="common">Garden rocket</name>
    <name type="synonym">Eruca sativa</name>
    <dbReference type="NCBI Taxonomy" id="29727"/>
    <lineage>
        <taxon>Eukaryota</taxon>
        <taxon>Viridiplantae</taxon>
        <taxon>Streptophyta</taxon>
        <taxon>Embryophyta</taxon>
        <taxon>Tracheophyta</taxon>
        <taxon>Spermatophyta</taxon>
        <taxon>Magnoliopsida</taxon>
        <taxon>eudicotyledons</taxon>
        <taxon>Gunneridae</taxon>
        <taxon>Pentapetalae</taxon>
        <taxon>rosids</taxon>
        <taxon>malvids</taxon>
        <taxon>Brassicales</taxon>
        <taxon>Brassicaceae</taxon>
        <taxon>Brassiceae</taxon>
        <taxon>Eruca</taxon>
    </lineage>
</organism>
<reference evidence="4 5" key="1">
    <citation type="submission" date="2022-03" db="EMBL/GenBank/DDBJ databases">
        <authorList>
            <person name="Macdonald S."/>
            <person name="Ahmed S."/>
            <person name="Newling K."/>
        </authorList>
    </citation>
    <scope>NUCLEOTIDE SEQUENCE [LARGE SCALE GENOMIC DNA]</scope>
</reference>
<name>A0ABC8KGF6_ERUVS</name>
<dbReference type="InterPro" id="IPR036249">
    <property type="entry name" value="Thioredoxin-like_sf"/>
</dbReference>
<feature type="domain" description="STML2-like C-terminal extension" evidence="3">
    <location>
        <begin position="100"/>
        <end position="129"/>
    </location>
</feature>
<keyword evidence="5" id="KW-1185">Reference proteome</keyword>
<gene>
    <name evidence="4" type="ORF">ERUC_LOCUS23319</name>
</gene>